<dbReference type="AlphaFoldDB" id="A0A3P7GM66"/>
<sequence>MYGENEVITVAAGGSCFESLVQLLRAMIPINRSAIIHTSLFCSTPKVKLLLANVQPSIISVSGLSSNRYADQLYEDLLYFYNKNVRPVRNASSAVQVKFGASLIRIIDVVSSYNFKLII</sequence>
<dbReference type="SUPFAM" id="SSF63712">
    <property type="entry name" value="Nicotinic receptor ligand binding domain-like"/>
    <property type="match status" value="1"/>
</dbReference>
<dbReference type="OrthoDB" id="5975154at2759"/>
<accession>A0A3P7GM66</accession>
<name>A0A3P7GM66_WUCBA</name>
<dbReference type="Gene3D" id="2.70.170.10">
    <property type="entry name" value="Neurotransmitter-gated ion-channel ligand-binding domain"/>
    <property type="match status" value="1"/>
</dbReference>
<proteinExistence type="predicted"/>
<dbReference type="GO" id="GO:0016020">
    <property type="term" value="C:membrane"/>
    <property type="evidence" value="ECO:0007669"/>
    <property type="project" value="InterPro"/>
</dbReference>
<evidence type="ECO:0000313" key="2">
    <source>
        <dbReference type="Proteomes" id="UP000270924"/>
    </source>
</evidence>
<dbReference type="InParanoid" id="A0A3P7GM66"/>
<organism evidence="1 2">
    <name type="scientific">Wuchereria bancrofti</name>
    <dbReference type="NCBI Taxonomy" id="6293"/>
    <lineage>
        <taxon>Eukaryota</taxon>
        <taxon>Metazoa</taxon>
        <taxon>Ecdysozoa</taxon>
        <taxon>Nematoda</taxon>
        <taxon>Chromadorea</taxon>
        <taxon>Rhabditida</taxon>
        <taxon>Spirurina</taxon>
        <taxon>Spiruromorpha</taxon>
        <taxon>Filarioidea</taxon>
        <taxon>Onchocercidae</taxon>
        <taxon>Wuchereria</taxon>
    </lineage>
</organism>
<protein>
    <submittedName>
        <fullName evidence="1">Uncharacterized protein</fullName>
    </submittedName>
</protein>
<dbReference type="EMBL" id="UYWW01013263">
    <property type="protein sequence ID" value="VDM23242.1"/>
    <property type="molecule type" value="Genomic_DNA"/>
</dbReference>
<dbReference type="GO" id="GO:0005230">
    <property type="term" value="F:extracellular ligand-gated monoatomic ion channel activity"/>
    <property type="evidence" value="ECO:0007669"/>
    <property type="project" value="InterPro"/>
</dbReference>
<gene>
    <name evidence="1" type="ORF">WBA_LOCUS12897</name>
</gene>
<reference evidence="1 2" key="1">
    <citation type="submission" date="2018-11" db="EMBL/GenBank/DDBJ databases">
        <authorList>
            <consortium name="Pathogen Informatics"/>
        </authorList>
    </citation>
    <scope>NUCLEOTIDE SEQUENCE [LARGE SCALE GENOMIC DNA]</scope>
</reference>
<dbReference type="InterPro" id="IPR036734">
    <property type="entry name" value="Neur_chan_lig-bd_sf"/>
</dbReference>
<evidence type="ECO:0000313" key="1">
    <source>
        <dbReference type="EMBL" id="VDM23242.1"/>
    </source>
</evidence>
<keyword evidence="2" id="KW-1185">Reference proteome</keyword>
<dbReference type="Proteomes" id="UP000270924">
    <property type="component" value="Unassembled WGS sequence"/>
</dbReference>